<dbReference type="OrthoDB" id="881552at2"/>
<sequence>MRNIEKQFETPLGIIRCGINSDGFEKTFDTQKYENGNSEIFKTSGHKVEIITFKIRLPLYNDDILTDSFGCIFRIVKTADIDEKIETYCLLDKYEDVEFGIDCGEHLDAILAENNEWNLHIGTEDGEVLNWRAENENWFPARLKNNLNLENSITEMKENGFITKIPILDKNEKIHIQFLTAYDRKDEQKVNTWLAVDETKQNLENWIGIS</sequence>
<evidence type="ECO:0000313" key="1">
    <source>
        <dbReference type="EMBL" id="TRX32585.1"/>
    </source>
</evidence>
<accession>A0A553DIT9</accession>
<name>A0A553DIT9_9FLAO</name>
<protein>
    <submittedName>
        <fullName evidence="1">Uncharacterized protein</fullName>
    </submittedName>
</protein>
<keyword evidence="2" id="KW-1185">Reference proteome</keyword>
<dbReference type="Proteomes" id="UP000316371">
    <property type="component" value="Unassembled WGS sequence"/>
</dbReference>
<proteinExistence type="predicted"/>
<evidence type="ECO:0000313" key="2">
    <source>
        <dbReference type="Proteomes" id="UP000316371"/>
    </source>
</evidence>
<comment type="caution">
    <text evidence="1">The sequence shown here is derived from an EMBL/GenBank/DDBJ whole genome shotgun (WGS) entry which is preliminary data.</text>
</comment>
<gene>
    <name evidence="1" type="ORF">FNW21_16175</name>
</gene>
<dbReference type="EMBL" id="VJZT01000058">
    <property type="protein sequence ID" value="TRX32585.1"/>
    <property type="molecule type" value="Genomic_DNA"/>
</dbReference>
<dbReference type="AlphaFoldDB" id="A0A553DIT9"/>
<organism evidence="1 2">
    <name type="scientific">Flavobacterium restrictum</name>
    <dbReference type="NCBI Taxonomy" id="2594428"/>
    <lineage>
        <taxon>Bacteria</taxon>
        <taxon>Pseudomonadati</taxon>
        <taxon>Bacteroidota</taxon>
        <taxon>Flavobacteriia</taxon>
        <taxon>Flavobacteriales</taxon>
        <taxon>Flavobacteriaceae</taxon>
        <taxon>Flavobacterium</taxon>
    </lineage>
</organism>
<reference evidence="1 2" key="1">
    <citation type="submission" date="2019-07" db="EMBL/GenBank/DDBJ databases">
        <title>Novel species of Flavobacterium.</title>
        <authorList>
            <person name="Liu Q."/>
            <person name="Xin Y.-H."/>
        </authorList>
    </citation>
    <scope>NUCLEOTIDE SEQUENCE [LARGE SCALE GENOMIC DNA]</scope>
    <source>
        <strain evidence="1 2">LB1R34</strain>
    </source>
</reference>
<dbReference type="RefSeq" id="WP_144257782.1">
    <property type="nucleotide sequence ID" value="NZ_VJZT01000058.1"/>
</dbReference>